<evidence type="ECO:0000313" key="1">
    <source>
        <dbReference type="EMBL" id="ETR70482.1"/>
    </source>
</evidence>
<dbReference type="CDD" id="cd09854">
    <property type="entry name" value="PIN_VapC-like"/>
    <property type="match status" value="1"/>
</dbReference>
<reference evidence="2" key="1">
    <citation type="submission" date="2012-11" db="EMBL/GenBank/DDBJ databases">
        <authorList>
            <person name="Lucero-Rivera Y.E."/>
            <person name="Tovar-Ramirez D."/>
        </authorList>
    </citation>
    <scope>NUCLEOTIDE SEQUENCE [LARGE SCALE GENOMIC DNA]</scope>
    <source>
        <strain evidence="2">Araruama</strain>
    </source>
</reference>
<comment type="caution">
    <text evidence="1">The sequence shown here is derived from an EMBL/GenBank/DDBJ whole genome shotgun (WGS) entry which is preliminary data.</text>
</comment>
<dbReference type="SUPFAM" id="SSF88723">
    <property type="entry name" value="PIN domain-like"/>
    <property type="match status" value="1"/>
</dbReference>
<name>A0A1V1P6H2_9BACT</name>
<organism evidence="1 2">
    <name type="scientific">Candidatus Magnetoglobus multicellularis str. Araruama</name>
    <dbReference type="NCBI Taxonomy" id="890399"/>
    <lineage>
        <taxon>Bacteria</taxon>
        <taxon>Pseudomonadati</taxon>
        <taxon>Thermodesulfobacteriota</taxon>
        <taxon>Desulfobacteria</taxon>
        <taxon>Desulfobacterales</taxon>
        <taxon>Desulfobacteraceae</taxon>
        <taxon>Candidatus Magnetoglobus</taxon>
    </lineage>
</organism>
<evidence type="ECO:0008006" key="3">
    <source>
        <dbReference type="Google" id="ProtNLM"/>
    </source>
</evidence>
<dbReference type="EMBL" id="ATBP01000417">
    <property type="protein sequence ID" value="ETR70482.1"/>
    <property type="molecule type" value="Genomic_DNA"/>
</dbReference>
<gene>
    <name evidence="1" type="ORF">OMM_03210</name>
</gene>
<dbReference type="Gene3D" id="3.40.50.1010">
    <property type="entry name" value="5'-nuclease"/>
    <property type="match status" value="1"/>
</dbReference>
<dbReference type="AlphaFoldDB" id="A0A1V1P6H2"/>
<dbReference type="Proteomes" id="UP000189670">
    <property type="component" value="Unassembled WGS sequence"/>
</dbReference>
<evidence type="ECO:0000313" key="2">
    <source>
        <dbReference type="Proteomes" id="UP000189670"/>
    </source>
</evidence>
<sequence length="172" mass="20524">MSKCNYVIDTSYLDEYYQIDKYSKKQNFPEIKRLFEEAARNESRSYVPIPVIFEIANHIEHVRNNRCYELADRFNDDIQKSCDKDSPFIIVPCKEFESKRLIAENMNLFSNNYIKKGLGLTDTAVYLQAKKISETNKKFRKIYPFPVHIWTMDRRLKKLEPDPEKNPFMGFN</sequence>
<proteinExistence type="predicted"/>
<dbReference type="InterPro" id="IPR029060">
    <property type="entry name" value="PIN-like_dom_sf"/>
</dbReference>
<protein>
    <recommendedName>
        <fullName evidence="3">PIN domain-containing protein</fullName>
    </recommendedName>
</protein>
<accession>A0A1V1P6H2</accession>